<dbReference type="KEGG" id="tput:QJT81_15315"/>
<evidence type="ECO:0000313" key="1">
    <source>
        <dbReference type="EMBL" id="WGZ93177.1"/>
    </source>
</evidence>
<organism evidence="1">
    <name type="scientific">Candidatus Thiothrix putei</name>
    <dbReference type="NCBI Taxonomy" id="3080811"/>
    <lineage>
        <taxon>Bacteria</taxon>
        <taxon>Pseudomonadati</taxon>
        <taxon>Pseudomonadota</taxon>
        <taxon>Gammaproteobacteria</taxon>
        <taxon>Thiotrichales</taxon>
        <taxon>Thiotrichaceae</taxon>
        <taxon>Thiothrix</taxon>
    </lineage>
</organism>
<reference evidence="1" key="1">
    <citation type="journal article" date="2023" name="Int. J. Mol. Sci.">
        <title>Metagenomics Revealed a New Genus 'Candidatus Thiocaldithrix dubininis' gen. nov., sp. nov. and a New Species 'Candidatus Thiothrix putei' sp. nov. in the Family Thiotrichaceae, Some Members of Which Have Traits of Both Na+- and H+-Motive Energetics.</title>
        <authorList>
            <person name="Ravin N.V."/>
            <person name="Muntyan M.S."/>
            <person name="Smolyakov D.D."/>
            <person name="Rudenko T.S."/>
            <person name="Beletsky A.V."/>
            <person name="Mardanov A.V."/>
            <person name="Grabovich M.Y."/>
        </authorList>
    </citation>
    <scope>NUCLEOTIDE SEQUENCE</scope>
    <source>
        <strain evidence="1">GKL-02</strain>
    </source>
</reference>
<dbReference type="EMBL" id="CP124756">
    <property type="protein sequence ID" value="WGZ93177.1"/>
    <property type="molecule type" value="Genomic_DNA"/>
</dbReference>
<protein>
    <submittedName>
        <fullName evidence="1">Uncharacterized protein</fullName>
    </submittedName>
</protein>
<accession>A0AA95H987</accession>
<dbReference type="Proteomes" id="UP001301326">
    <property type="component" value="Chromosome"/>
</dbReference>
<reference evidence="1" key="2">
    <citation type="submission" date="2023-04" db="EMBL/GenBank/DDBJ databases">
        <authorList>
            <person name="Beletskiy A.V."/>
            <person name="Mardanov A.V."/>
            <person name="Ravin N.V."/>
        </authorList>
    </citation>
    <scope>NUCLEOTIDE SEQUENCE</scope>
    <source>
        <strain evidence="1">GKL-02</strain>
    </source>
</reference>
<dbReference type="AlphaFoldDB" id="A0AA95H987"/>
<proteinExistence type="predicted"/>
<name>A0AA95H987_9GAMM</name>
<gene>
    <name evidence="1" type="ORF">QJT81_15315</name>
</gene>
<sequence>MPDKLEEHYGIRLASSSIRHITEGHAKRIHEQGNRLKVWLQNMHK</sequence>